<dbReference type="Proteomes" id="UP000554284">
    <property type="component" value="Unassembled WGS sequence"/>
</dbReference>
<evidence type="ECO:0000313" key="5">
    <source>
        <dbReference type="Proteomes" id="UP001549139"/>
    </source>
</evidence>
<feature type="transmembrane region" description="Helical" evidence="1">
    <location>
        <begin position="140"/>
        <end position="160"/>
    </location>
</feature>
<dbReference type="RefSeq" id="WP_168684909.1">
    <property type="nucleotide sequence ID" value="NZ_JAAXPF010000006.1"/>
</dbReference>
<dbReference type="EMBL" id="JBEPNZ010000001">
    <property type="protein sequence ID" value="MET3944168.1"/>
    <property type="molecule type" value="Genomic_DNA"/>
</dbReference>
<evidence type="ECO:0000256" key="1">
    <source>
        <dbReference type="SAM" id="Phobius"/>
    </source>
</evidence>
<dbReference type="Proteomes" id="UP001549139">
    <property type="component" value="Unassembled WGS sequence"/>
</dbReference>
<evidence type="ECO:0000313" key="3">
    <source>
        <dbReference type="EMBL" id="NKY68979.1"/>
    </source>
</evidence>
<reference evidence="3 4" key="1">
    <citation type="submission" date="2020-04" db="EMBL/GenBank/DDBJ databases">
        <title>MicrobeNet Type strains.</title>
        <authorList>
            <person name="Nicholson A.C."/>
        </authorList>
    </citation>
    <scope>NUCLEOTIDE SEQUENCE [LARGE SCALE GENOMIC DNA]</scope>
    <source>
        <strain evidence="3 4">ATCC 700355</strain>
    </source>
</reference>
<evidence type="ECO:0000313" key="2">
    <source>
        <dbReference type="EMBL" id="MET3944168.1"/>
    </source>
</evidence>
<name>A0A7X6LSC7_9CORY</name>
<proteinExistence type="predicted"/>
<dbReference type="AlphaFoldDB" id="A0A7X6LSC7"/>
<protein>
    <submittedName>
        <fullName evidence="3">Uncharacterized protein</fullName>
    </submittedName>
</protein>
<keyword evidence="5" id="KW-1185">Reference proteome</keyword>
<keyword evidence="1" id="KW-0472">Membrane</keyword>
<keyword evidence="1" id="KW-1133">Transmembrane helix</keyword>
<gene>
    <name evidence="3" type="ORF">HF989_06255</name>
    <name evidence="2" type="ORF">JOF50_000967</name>
</gene>
<dbReference type="EMBL" id="JAAXPF010000006">
    <property type="protein sequence ID" value="NKY68979.1"/>
    <property type="molecule type" value="Genomic_DNA"/>
</dbReference>
<comment type="caution">
    <text evidence="3">The sequence shown here is derived from an EMBL/GenBank/DDBJ whole genome shotgun (WGS) entry which is preliminary data.</text>
</comment>
<keyword evidence="1" id="KW-0812">Transmembrane</keyword>
<organism evidence="3 4">
    <name type="scientific">Corynebacterium mucifaciens</name>
    <dbReference type="NCBI Taxonomy" id="57171"/>
    <lineage>
        <taxon>Bacteria</taxon>
        <taxon>Bacillati</taxon>
        <taxon>Actinomycetota</taxon>
        <taxon>Actinomycetes</taxon>
        <taxon>Mycobacteriales</taxon>
        <taxon>Corynebacteriaceae</taxon>
        <taxon>Corynebacterium</taxon>
    </lineage>
</organism>
<evidence type="ECO:0000313" key="4">
    <source>
        <dbReference type="Proteomes" id="UP000554284"/>
    </source>
</evidence>
<reference evidence="2 5" key="2">
    <citation type="submission" date="2024-06" db="EMBL/GenBank/DDBJ databases">
        <title>Sequencing the genomes of 1000 actinobacteria strains.</title>
        <authorList>
            <person name="Klenk H.-P."/>
        </authorList>
    </citation>
    <scope>NUCLEOTIDE SEQUENCE [LARGE SCALE GENOMIC DNA]</scope>
    <source>
        <strain evidence="2 5">DSM 44265</strain>
    </source>
</reference>
<sequence>MARTQKIVTAEDAKKKLGITSFRELSGEKVIELLNNMGGMDPETRKLIIAQFPSIRDFGNRAIDALDGAQSKVQDADSAEAHQVHQGWTEVRETLKEELKRDGLSESMRAFILEELIETADRQEQVLQKSRSARKEILEWAKVAVGGVITVGAVAATAALKERGK</sequence>
<accession>A0A7X6LSC7</accession>